<name>D1YX33_METPS</name>
<evidence type="ECO:0000256" key="2">
    <source>
        <dbReference type="ARBA" id="ARBA00023043"/>
    </source>
</evidence>
<reference evidence="4 5" key="1">
    <citation type="journal article" date="2007" name="Appl. Environ. Microbiol.">
        <title>Isolation of key methanogens for global methane emission from rice paddy fields: a novel isolate affiliated with the clone cluster rice cluster I.</title>
        <authorList>
            <person name="Sakai S."/>
            <person name="Imachi H."/>
            <person name="Sekiguchi Y."/>
            <person name="Ohashi A."/>
            <person name="Harada H."/>
            <person name="Kamagata Y."/>
        </authorList>
    </citation>
    <scope>NUCLEOTIDE SEQUENCE [LARGE SCALE GENOMIC DNA]</scope>
    <source>
        <strain evidence="5">DSM 17711 / JCM 13418 / NBRC 101707 / SANAE</strain>
    </source>
</reference>
<feature type="repeat" description="ANK" evidence="3">
    <location>
        <begin position="90"/>
        <end position="122"/>
    </location>
</feature>
<evidence type="ECO:0000313" key="4">
    <source>
        <dbReference type="EMBL" id="BAI61005.1"/>
    </source>
</evidence>
<organism evidence="4 5">
    <name type="scientific">Methanocella paludicola (strain DSM 17711 / JCM 13418 / NBRC 101707 / SANAE)</name>
    <dbReference type="NCBI Taxonomy" id="304371"/>
    <lineage>
        <taxon>Archaea</taxon>
        <taxon>Methanobacteriati</taxon>
        <taxon>Methanobacteriota</taxon>
        <taxon>Stenosarchaea group</taxon>
        <taxon>Methanomicrobia</taxon>
        <taxon>Methanocellales</taxon>
        <taxon>Methanocellaceae</taxon>
        <taxon>Methanocella</taxon>
    </lineage>
</organism>
<dbReference type="KEGG" id="mpd:MCP_0933"/>
<gene>
    <name evidence="4" type="ordered locus">MCP_0933</name>
</gene>
<evidence type="ECO:0000256" key="3">
    <source>
        <dbReference type="PROSITE-ProRule" id="PRU00023"/>
    </source>
</evidence>
<protein>
    <submittedName>
        <fullName evidence="4">Uncharacterized protein</fullName>
    </submittedName>
</protein>
<dbReference type="InterPro" id="IPR036770">
    <property type="entry name" value="Ankyrin_rpt-contain_sf"/>
</dbReference>
<dbReference type="InParanoid" id="D1YX33"/>
<keyword evidence="5" id="KW-1185">Reference proteome</keyword>
<feature type="repeat" description="ANK" evidence="3">
    <location>
        <begin position="57"/>
        <end position="89"/>
    </location>
</feature>
<dbReference type="PROSITE" id="PS50297">
    <property type="entry name" value="ANK_REP_REGION"/>
    <property type="match status" value="2"/>
</dbReference>
<dbReference type="SUPFAM" id="SSF48403">
    <property type="entry name" value="Ankyrin repeat"/>
    <property type="match status" value="1"/>
</dbReference>
<evidence type="ECO:0000313" key="5">
    <source>
        <dbReference type="Proteomes" id="UP000001882"/>
    </source>
</evidence>
<dbReference type="PROSITE" id="PS50088">
    <property type="entry name" value="ANK_REPEAT"/>
    <property type="match status" value="2"/>
</dbReference>
<dbReference type="InterPro" id="IPR002110">
    <property type="entry name" value="Ankyrin_rpt"/>
</dbReference>
<reference evidence="5" key="3">
    <citation type="journal article" date="2011" name="PLoS ONE">
        <title>Genome sequence of a mesophilic hydrogenotrophic methanogen Methanocella paludicola, the first cultivated representative of the order Methanocellales.</title>
        <authorList>
            <person name="Sakai S."/>
            <person name="Takaki Y."/>
            <person name="Shimamura S."/>
            <person name="Sekine M."/>
            <person name="Tajima T."/>
            <person name="Kosugi H."/>
            <person name="Ichikawa N."/>
            <person name="Tasumi E."/>
            <person name="Hiraki A.T."/>
            <person name="Shimizu A."/>
            <person name="Kato Y."/>
            <person name="Nishiko R."/>
            <person name="Mori K."/>
            <person name="Fujita N."/>
            <person name="Imachi H."/>
            <person name="Takai K."/>
        </authorList>
    </citation>
    <scope>NUCLEOTIDE SEQUENCE [LARGE SCALE GENOMIC DNA]</scope>
    <source>
        <strain evidence="5">DSM 17711 / JCM 13418 / NBRC 101707 / SANAE</strain>
    </source>
</reference>
<proteinExistence type="predicted"/>
<keyword evidence="1" id="KW-0677">Repeat</keyword>
<dbReference type="EMBL" id="AP011532">
    <property type="protein sequence ID" value="BAI61005.1"/>
    <property type="molecule type" value="Genomic_DNA"/>
</dbReference>
<dbReference type="PANTHER" id="PTHR24171">
    <property type="entry name" value="ANKYRIN REPEAT DOMAIN-CONTAINING PROTEIN 39-RELATED"/>
    <property type="match status" value="1"/>
</dbReference>
<keyword evidence="2 3" id="KW-0040">ANK repeat</keyword>
<sequence length="148" mass="16199">MKKFLSGIFGKPGDRDCTLKPQEFFNEFVAALKSHDMEKAQQLIAQNMRLVNSKNKDGMSVLAVSAAAGNREFVEMLLKAGAYIDSQDYFGLTALMWAVTNGHKEVVECLLDAGADIGIYNKFDGTVMTIAEAAGNKDIEDLLKKRSG</sequence>
<accession>D1YX33</accession>
<evidence type="ECO:0000256" key="1">
    <source>
        <dbReference type="ARBA" id="ARBA00022737"/>
    </source>
</evidence>
<dbReference type="Proteomes" id="UP000001882">
    <property type="component" value="Chromosome"/>
</dbReference>
<dbReference type="STRING" id="304371.MCP_0933"/>
<dbReference type="eggNOG" id="arCOG04004">
    <property type="taxonomic scope" value="Archaea"/>
</dbReference>
<dbReference type="AlphaFoldDB" id="D1YX33"/>
<reference evidence="4 5" key="2">
    <citation type="journal article" date="2008" name="Int. J. Syst. Evol. Microbiol.">
        <title>Methanocella paludicola gen. nov., sp. nov., a methane-producing archaeon, the first isolate of the lineage 'Rice Cluster I', and proposal of the new archaeal order Methanocellales ord. nov.</title>
        <authorList>
            <person name="Sakai S."/>
            <person name="Imachi H."/>
            <person name="Hanada S."/>
            <person name="Ohashi A."/>
            <person name="Harada H."/>
            <person name="Kamagata Y."/>
        </authorList>
    </citation>
    <scope>NUCLEOTIDE SEQUENCE [LARGE SCALE GENOMIC DNA]</scope>
    <source>
        <strain evidence="5">DSM 17711 / JCM 13418 / NBRC 101707 / SANAE</strain>
    </source>
</reference>
<dbReference type="SMART" id="SM00248">
    <property type="entry name" value="ANK"/>
    <property type="match status" value="2"/>
</dbReference>
<dbReference type="Gene3D" id="1.25.40.20">
    <property type="entry name" value="Ankyrin repeat-containing domain"/>
    <property type="match status" value="1"/>
</dbReference>
<dbReference type="Pfam" id="PF12796">
    <property type="entry name" value="Ank_2"/>
    <property type="match status" value="1"/>
</dbReference>